<dbReference type="EMBL" id="FZNW01000033">
    <property type="protein sequence ID" value="SNR92040.1"/>
    <property type="molecule type" value="Genomic_DNA"/>
</dbReference>
<dbReference type="Pfam" id="PF00440">
    <property type="entry name" value="TetR_N"/>
    <property type="match status" value="2"/>
</dbReference>
<feature type="domain" description="HTH tetR-type" evidence="3">
    <location>
        <begin position="17"/>
        <end position="77"/>
    </location>
</feature>
<sequence>MAAPQSPPPRAARLSAIERREQLAHLAARRFHELGYHRVSLNDAATEAGVTGPAVYRHFRNKEALLAAAITSGLDLVEQAVTVGAEHSLEYLVSAVADVGLHRPDMWVLLQRESRFLGPELSIPVQDQFARVVDLFSGRLRRERPHLGADEARFLVTAATAVLSLPSTTRTSLVPIEYRRELIRSALLCLRADLAVACLMRLPDHSASEPAAANRREQVIDTAIGLFFRRGYSGVSLDDIGAAVGLAGPSILHHFATKADILVAAFDRASSNLAEAQAWRHAAGRAPDLTEFVSTYITFALANRAMLGVYVSEQLYLPAHALDRTRATVRSELRDWTRALLATSPDLDDHVARVRVRAALAAINDLVRVGHFARRARIAPEIAVIAKAVLSGAN</sequence>
<evidence type="ECO:0000313" key="4">
    <source>
        <dbReference type="EMBL" id="SNR92040.1"/>
    </source>
</evidence>
<protein>
    <submittedName>
        <fullName evidence="4">Transcriptional regulator, TetR family</fullName>
    </submittedName>
</protein>
<reference evidence="5" key="1">
    <citation type="submission" date="2017-06" db="EMBL/GenBank/DDBJ databases">
        <authorList>
            <person name="Varghese N."/>
            <person name="Submissions S."/>
        </authorList>
    </citation>
    <scope>NUCLEOTIDE SEQUENCE [LARGE SCALE GENOMIC DNA]</scope>
    <source>
        <strain evidence="5">DSM 45207</strain>
    </source>
</reference>
<organism evidence="4 5">
    <name type="scientific">Haloechinothrix alba</name>
    <dbReference type="NCBI Taxonomy" id="664784"/>
    <lineage>
        <taxon>Bacteria</taxon>
        <taxon>Bacillati</taxon>
        <taxon>Actinomycetota</taxon>
        <taxon>Actinomycetes</taxon>
        <taxon>Pseudonocardiales</taxon>
        <taxon>Pseudonocardiaceae</taxon>
        <taxon>Haloechinothrix</taxon>
    </lineage>
</organism>
<dbReference type="PROSITE" id="PS50977">
    <property type="entry name" value="HTH_TETR_2"/>
    <property type="match status" value="2"/>
</dbReference>
<accession>A0A239A903</accession>
<dbReference type="GO" id="GO:0003700">
    <property type="term" value="F:DNA-binding transcription factor activity"/>
    <property type="evidence" value="ECO:0007669"/>
    <property type="project" value="TreeGrafter"/>
</dbReference>
<dbReference type="GO" id="GO:0000976">
    <property type="term" value="F:transcription cis-regulatory region binding"/>
    <property type="evidence" value="ECO:0007669"/>
    <property type="project" value="TreeGrafter"/>
</dbReference>
<dbReference type="Gene3D" id="1.10.10.60">
    <property type="entry name" value="Homeodomain-like"/>
    <property type="match status" value="2"/>
</dbReference>
<dbReference type="RefSeq" id="WP_089303366.1">
    <property type="nucleotide sequence ID" value="NZ_FZNW01000033.1"/>
</dbReference>
<dbReference type="AlphaFoldDB" id="A0A239A903"/>
<evidence type="ECO:0000313" key="5">
    <source>
        <dbReference type="Proteomes" id="UP000198348"/>
    </source>
</evidence>
<keyword evidence="1 2" id="KW-0238">DNA-binding</keyword>
<keyword evidence="5" id="KW-1185">Reference proteome</keyword>
<feature type="domain" description="HTH tetR-type" evidence="3">
    <location>
        <begin position="213"/>
        <end position="273"/>
    </location>
</feature>
<dbReference type="Gene3D" id="1.10.357.10">
    <property type="entry name" value="Tetracycline Repressor, domain 2"/>
    <property type="match status" value="2"/>
</dbReference>
<evidence type="ECO:0000256" key="2">
    <source>
        <dbReference type="PROSITE-ProRule" id="PRU00335"/>
    </source>
</evidence>
<dbReference type="OrthoDB" id="4456617at2"/>
<evidence type="ECO:0000256" key="1">
    <source>
        <dbReference type="ARBA" id="ARBA00023125"/>
    </source>
</evidence>
<gene>
    <name evidence="4" type="ORF">SAMN06265360_13317</name>
</gene>
<feature type="DNA-binding region" description="H-T-H motif" evidence="2">
    <location>
        <begin position="236"/>
        <end position="255"/>
    </location>
</feature>
<feature type="DNA-binding region" description="H-T-H motif" evidence="2">
    <location>
        <begin position="40"/>
        <end position="59"/>
    </location>
</feature>
<dbReference type="SUPFAM" id="SSF46689">
    <property type="entry name" value="Homeodomain-like"/>
    <property type="match status" value="2"/>
</dbReference>
<dbReference type="PANTHER" id="PTHR30055:SF237">
    <property type="entry name" value="TRANSCRIPTIONAL REPRESSOR MCE3R"/>
    <property type="match status" value="1"/>
</dbReference>
<name>A0A239A903_9PSEU</name>
<evidence type="ECO:0000259" key="3">
    <source>
        <dbReference type="PROSITE" id="PS50977"/>
    </source>
</evidence>
<dbReference type="InterPro" id="IPR009057">
    <property type="entry name" value="Homeodomain-like_sf"/>
</dbReference>
<dbReference type="InterPro" id="IPR050109">
    <property type="entry name" value="HTH-type_TetR-like_transc_reg"/>
</dbReference>
<proteinExistence type="predicted"/>
<dbReference type="PANTHER" id="PTHR30055">
    <property type="entry name" value="HTH-TYPE TRANSCRIPTIONAL REGULATOR RUTR"/>
    <property type="match status" value="1"/>
</dbReference>
<dbReference type="PRINTS" id="PR00455">
    <property type="entry name" value="HTHTETR"/>
</dbReference>
<dbReference type="InterPro" id="IPR001647">
    <property type="entry name" value="HTH_TetR"/>
</dbReference>
<dbReference type="Proteomes" id="UP000198348">
    <property type="component" value="Unassembled WGS sequence"/>
</dbReference>